<keyword evidence="4" id="KW-0999">Mitochondrion inner membrane</keyword>
<dbReference type="PANTHER" id="PTHR45678:SF1">
    <property type="entry name" value="MITOCHONDRIAL 2-OXODICARBOXYLATE CARRIER 1-RELATED"/>
    <property type="match status" value="1"/>
</dbReference>
<evidence type="ECO:0000256" key="5">
    <source>
        <dbReference type="ARBA" id="ARBA00022989"/>
    </source>
</evidence>
<reference evidence="10 11" key="1">
    <citation type="journal article" date="2014" name="Mol. Plant">
        <title>Chromosome Scale Genome Assembly and Transcriptome Profiling of Nannochloropsis gaditana in Nitrogen Depletion.</title>
        <authorList>
            <person name="Corteggiani Carpinelli E."/>
            <person name="Telatin A."/>
            <person name="Vitulo N."/>
            <person name="Forcato C."/>
            <person name="D'Angelo M."/>
            <person name="Schiavon R."/>
            <person name="Vezzi A."/>
            <person name="Giacometti G.M."/>
            <person name="Morosinotto T."/>
            <person name="Valle G."/>
        </authorList>
    </citation>
    <scope>NUCLEOTIDE SEQUENCE [LARGE SCALE GENOMIC DNA]</scope>
    <source>
        <strain evidence="10 11">B-31</strain>
    </source>
</reference>
<keyword evidence="9" id="KW-0813">Transport</keyword>
<keyword evidence="3 8" id="KW-0812">Transmembrane</keyword>
<evidence type="ECO:0000256" key="1">
    <source>
        <dbReference type="ARBA" id="ARBA00004448"/>
    </source>
</evidence>
<dbReference type="InterPro" id="IPR023395">
    <property type="entry name" value="MCP_dom_sf"/>
</dbReference>
<evidence type="ECO:0000256" key="2">
    <source>
        <dbReference type="ARBA" id="ARBA00006375"/>
    </source>
</evidence>
<evidence type="ECO:0000313" key="10">
    <source>
        <dbReference type="EMBL" id="EWM22377.1"/>
    </source>
</evidence>
<dbReference type="InterPro" id="IPR018108">
    <property type="entry name" value="MCP_transmembrane"/>
</dbReference>
<keyword evidence="7 8" id="KW-0472">Membrane</keyword>
<evidence type="ECO:0000256" key="4">
    <source>
        <dbReference type="ARBA" id="ARBA00022792"/>
    </source>
</evidence>
<feature type="repeat" description="Solcar" evidence="8">
    <location>
        <begin position="200"/>
        <end position="293"/>
    </location>
</feature>
<keyword evidence="5" id="KW-1133">Transmembrane helix</keyword>
<organism evidence="10 11">
    <name type="scientific">Nannochloropsis gaditana</name>
    <dbReference type="NCBI Taxonomy" id="72520"/>
    <lineage>
        <taxon>Eukaryota</taxon>
        <taxon>Sar</taxon>
        <taxon>Stramenopiles</taxon>
        <taxon>Ochrophyta</taxon>
        <taxon>Eustigmatophyceae</taxon>
        <taxon>Eustigmatales</taxon>
        <taxon>Monodopsidaceae</taxon>
        <taxon>Nannochloropsis</taxon>
    </lineage>
</organism>
<dbReference type="GO" id="GO:0005313">
    <property type="term" value="F:L-glutamate transmembrane transporter activity"/>
    <property type="evidence" value="ECO:0007669"/>
    <property type="project" value="TreeGrafter"/>
</dbReference>
<evidence type="ECO:0000256" key="6">
    <source>
        <dbReference type="ARBA" id="ARBA00023128"/>
    </source>
</evidence>
<feature type="repeat" description="Solcar" evidence="8">
    <location>
        <begin position="355"/>
        <end position="452"/>
    </location>
</feature>
<keyword evidence="11" id="KW-1185">Reference proteome</keyword>
<dbReference type="GO" id="GO:0005743">
    <property type="term" value="C:mitochondrial inner membrane"/>
    <property type="evidence" value="ECO:0007669"/>
    <property type="project" value="UniProtKB-SubCell"/>
</dbReference>
<dbReference type="Pfam" id="PF00153">
    <property type="entry name" value="Mito_carr"/>
    <property type="match status" value="3"/>
</dbReference>
<dbReference type="Gene3D" id="1.50.40.10">
    <property type="entry name" value="Mitochondrial carrier domain"/>
    <property type="match status" value="2"/>
</dbReference>
<dbReference type="AlphaFoldDB" id="W7T7C7"/>
<protein>
    <recommendedName>
        <fullName evidence="12">Mitochondrial carrier protein</fullName>
    </recommendedName>
</protein>
<evidence type="ECO:0000313" key="11">
    <source>
        <dbReference type="Proteomes" id="UP000019335"/>
    </source>
</evidence>
<gene>
    <name evidence="10" type="ORF">Naga_100066g12</name>
</gene>
<sequence length="459" mass="50372">MYLFSNREESRSHECILERMPRMLEYSPDQGCSSATALQRRKHPQRDLPNDHMFANAVDIHAQCKRRATTLCISSNTAPKPYSAFAVSLVAGGGAGVIETILTYPLDLVRTRLQMLQDTTGNGADLIPSKFPCRRHSPGIMRLLASIAQEEGFLRLYRGLLPPLISEVPRRALKFSANEFYTHQGRAFLKRWSGVSSPSFPVLLAAVAGTMTGLTETLLHTPFELLKTRLQSLEFQHCRDAHACAQEVWAQGGRAQGGWRRLAAFYQGWEAYLWRQGVWNGVFFTSIAAIRTHAPLASFLPASSAPTTSPRSTASVQCSSSSPSSCPAPSLNFSLLPSPPTSSSSFAFPLVFLSTPRVYDFVTGLLAGTLATLLNTPFDVCKTRLQCVTYGRTGGFGGRDGGASLPWVLPYLREICKKEGLRGCFRGLNARLYRAAPGSGILLVAYEGIAKLMRLEEPM</sequence>
<comment type="similarity">
    <text evidence="2 9">Belongs to the mitochondrial carrier (TC 2.A.29) family.</text>
</comment>
<evidence type="ECO:0000256" key="8">
    <source>
        <dbReference type="PROSITE-ProRule" id="PRU00282"/>
    </source>
</evidence>
<comment type="subcellular location">
    <subcellularLocation>
        <location evidence="1">Mitochondrion inner membrane</location>
        <topology evidence="1">Multi-pass membrane protein</topology>
    </subcellularLocation>
</comment>
<dbReference type="OrthoDB" id="2139348at2759"/>
<dbReference type="Proteomes" id="UP000019335">
    <property type="component" value="Unassembled WGS sequence"/>
</dbReference>
<dbReference type="GO" id="GO:0043490">
    <property type="term" value="P:malate-aspartate shuttle"/>
    <property type="evidence" value="ECO:0007669"/>
    <property type="project" value="TreeGrafter"/>
</dbReference>
<evidence type="ECO:0008006" key="12">
    <source>
        <dbReference type="Google" id="ProtNLM"/>
    </source>
</evidence>
<proteinExistence type="inferred from homology"/>
<feature type="repeat" description="Solcar" evidence="8">
    <location>
        <begin position="83"/>
        <end position="184"/>
    </location>
</feature>
<evidence type="ECO:0000256" key="3">
    <source>
        <dbReference type="ARBA" id="ARBA00022692"/>
    </source>
</evidence>
<name>W7T7C7_9STRA</name>
<dbReference type="PANTHER" id="PTHR45678">
    <property type="entry name" value="MITOCHONDRIAL 2-OXODICARBOXYLATE CARRIER 1-RELATED"/>
    <property type="match status" value="1"/>
</dbReference>
<dbReference type="InterPro" id="IPR051028">
    <property type="entry name" value="Mito_Solute_Carrier"/>
</dbReference>
<dbReference type="PROSITE" id="PS50920">
    <property type="entry name" value="SOLCAR"/>
    <property type="match status" value="3"/>
</dbReference>
<dbReference type="EMBL" id="AZIL01002196">
    <property type="protein sequence ID" value="EWM22377.1"/>
    <property type="molecule type" value="Genomic_DNA"/>
</dbReference>
<keyword evidence="6" id="KW-0496">Mitochondrion</keyword>
<accession>W7T7C7</accession>
<comment type="caution">
    <text evidence="10">The sequence shown here is derived from an EMBL/GenBank/DDBJ whole genome shotgun (WGS) entry which is preliminary data.</text>
</comment>
<evidence type="ECO:0000256" key="9">
    <source>
        <dbReference type="RuleBase" id="RU000488"/>
    </source>
</evidence>
<dbReference type="SUPFAM" id="SSF103506">
    <property type="entry name" value="Mitochondrial carrier"/>
    <property type="match status" value="1"/>
</dbReference>
<evidence type="ECO:0000256" key="7">
    <source>
        <dbReference type="ARBA" id="ARBA00023136"/>
    </source>
</evidence>
<dbReference type="GO" id="GO:0015183">
    <property type="term" value="F:L-aspartate transmembrane transporter activity"/>
    <property type="evidence" value="ECO:0007669"/>
    <property type="project" value="TreeGrafter"/>
</dbReference>